<proteinExistence type="predicted"/>
<protein>
    <submittedName>
        <fullName evidence="1">ATP-binding protein</fullName>
    </submittedName>
</protein>
<name>A0AC61L3X1_9EURY</name>
<organism evidence="1 2">
    <name type="scientific">Candidatus Methanogaster sp</name>
    <dbReference type="NCBI Taxonomy" id="3386292"/>
    <lineage>
        <taxon>Archaea</taxon>
        <taxon>Methanobacteriati</taxon>
        <taxon>Methanobacteriota</taxon>
        <taxon>Stenosarchaea group</taxon>
        <taxon>Methanomicrobia</taxon>
        <taxon>Methanosarcinales</taxon>
        <taxon>ANME-2 cluster</taxon>
        <taxon>Candidatus Methanogasteraceae</taxon>
        <taxon>Candidatus Methanogaster</taxon>
    </lineage>
</organism>
<evidence type="ECO:0000313" key="2">
    <source>
        <dbReference type="Proteomes" id="UP000248329"/>
    </source>
</evidence>
<accession>A0AC61L3X1</accession>
<keyword evidence="1" id="KW-0547">Nucleotide-binding</keyword>
<keyword evidence="1" id="KW-0067">ATP-binding</keyword>
<dbReference type="EMBL" id="PQXF01000010">
    <property type="protein sequence ID" value="PXF60937.1"/>
    <property type="molecule type" value="Genomic_DNA"/>
</dbReference>
<dbReference type="Proteomes" id="UP000248329">
    <property type="component" value="Unassembled WGS sequence"/>
</dbReference>
<reference evidence="1" key="1">
    <citation type="submission" date="2018-01" db="EMBL/GenBank/DDBJ databases">
        <authorList>
            <person name="Krukenberg V."/>
        </authorList>
    </citation>
    <scope>NUCLEOTIDE SEQUENCE</scope>
    <source>
        <strain evidence="1">E20ANME2</strain>
    </source>
</reference>
<gene>
    <name evidence="1" type="ORF">C4B59_07160</name>
</gene>
<sequence>MKRIEFHDRERETKEITDILDSEPSLITFVYGPINSGKTALINHLIDHLPECYAPFYINLRGRFITDYEDFQSILFEIDEGGAVDNISEYARSALKDLKIVSGIPIPVNLFQQIFEKKDKSKDMFRYIERFFTEISEKRMPVLIIDELQVIGDMEIDGHLIYKLFNFFVRLTKELHLAHVFVVTSDSLFIERVYSEAMLSERCKYLLADDFDYETTMAFLDHHGFNMHEKEIAWHYVGGKPVSLVRLINEKRSEKKIEDVAGSMLKLRTGEIMTRLKIVKELGSEITMGNKCCDVHHEILVSALKMFATRDEVSTNEIDEVSKGYLVKENILFADPLSNTIKPQSMLNLLAIREAMENV</sequence>
<evidence type="ECO:0000313" key="1">
    <source>
        <dbReference type="EMBL" id="PXF60937.1"/>
    </source>
</evidence>
<comment type="caution">
    <text evidence="1">The sequence shown here is derived from an EMBL/GenBank/DDBJ whole genome shotgun (WGS) entry which is preliminary data.</text>
</comment>